<dbReference type="GO" id="GO:0043066">
    <property type="term" value="P:negative regulation of apoptotic process"/>
    <property type="evidence" value="ECO:0007669"/>
    <property type="project" value="InterPro"/>
</dbReference>
<proteinExistence type="predicted"/>
<dbReference type="AlphaFoldDB" id="A0A0N4Z7L0"/>
<evidence type="ECO:0000313" key="2">
    <source>
        <dbReference type="WBParaSite" id="PTRK_0000316400.1"/>
    </source>
</evidence>
<dbReference type="Pfam" id="PF16672">
    <property type="entry name" value="LAMTOR5"/>
    <property type="match status" value="1"/>
</dbReference>
<dbReference type="GO" id="GO:0071986">
    <property type="term" value="C:Ragulator complex"/>
    <property type="evidence" value="ECO:0007669"/>
    <property type="project" value="InterPro"/>
</dbReference>
<sequence>MNHIMDVETNEIFTNNDDIQGMILADKHGYPIVSQGTCTPHAAGGISEIYRMAGELENSKIKHVKLENPISNFVITSNDSLTLGIHQKKM</sequence>
<organism evidence="1 2">
    <name type="scientific">Parastrongyloides trichosuri</name>
    <name type="common">Possum-specific nematode worm</name>
    <dbReference type="NCBI Taxonomy" id="131310"/>
    <lineage>
        <taxon>Eukaryota</taxon>
        <taxon>Metazoa</taxon>
        <taxon>Ecdysozoa</taxon>
        <taxon>Nematoda</taxon>
        <taxon>Chromadorea</taxon>
        <taxon>Rhabditida</taxon>
        <taxon>Tylenchina</taxon>
        <taxon>Panagrolaimomorpha</taxon>
        <taxon>Strongyloidoidea</taxon>
        <taxon>Strongyloididae</taxon>
        <taxon>Parastrongyloides</taxon>
    </lineage>
</organism>
<evidence type="ECO:0000313" key="1">
    <source>
        <dbReference type="Proteomes" id="UP000038045"/>
    </source>
</evidence>
<dbReference type="InterPro" id="IPR024135">
    <property type="entry name" value="LAMTOR5"/>
</dbReference>
<reference evidence="2" key="1">
    <citation type="submission" date="2017-02" db="UniProtKB">
        <authorList>
            <consortium name="WormBaseParasite"/>
        </authorList>
    </citation>
    <scope>IDENTIFICATION</scope>
</reference>
<keyword evidence="1" id="KW-1185">Reference proteome</keyword>
<name>A0A0N4Z7L0_PARTI</name>
<accession>A0A0N4Z7L0</accession>
<dbReference type="Proteomes" id="UP000038045">
    <property type="component" value="Unplaced"/>
</dbReference>
<dbReference type="Gene3D" id="3.30.450.30">
    <property type="entry name" value="Dynein light chain 2a, cytoplasmic"/>
    <property type="match status" value="1"/>
</dbReference>
<dbReference type="WBParaSite" id="PTRK_0000316400.1">
    <property type="protein sequence ID" value="PTRK_0000316400.1"/>
    <property type="gene ID" value="PTRK_0000316400"/>
</dbReference>
<protein>
    <submittedName>
        <fullName evidence="2">Late endosomal/lysosomal adaptor and MAPK and MTOR activator 5</fullName>
    </submittedName>
</protein>